<feature type="active site" evidence="10">
    <location>
        <position position="347"/>
    </location>
</feature>
<reference evidence="14 15" key="2">
    <citation type="journal article" date="2014" name="J. Gen. Appl. Microbiol.">
        <title>The early diverging ascomycetous budding yeast Saitoella complicata has three histone deacetylases belonging to the Clr6, Hos2, and Rpd3 lineages.</title>
        <authorList>
            <person name="Nishida H."/>
            <person name="Matsumoto T."/>
            <person name="Kondo S."/>
            <person name="Hamamoto M."/>
            <person name="Yoshikawa H."/>
        </authorList>
    </citation>
    <scope>NUCLEOTIDE SEQUENCE [LARGE SCALE GENOMIC DNA]</scope>
    <source>
        <strain evidence="14 15">NRRL Y-17804</strain>
    </source>
</reference>
<comment type="caution">
    <text evidence="14">The sequence shown here is derived from an EMBL/GenBank/DDBJ whole genome shotgun (WGS) entry which is preliminary data.</text>
</comment>
<keyword evidence="13" id="KW-0326">Glycosidase</keyword>
<dbReference type="GO" id="GO:0005975">
    <property type="term" value="P:carbohydrate metabolic process"/>
    <property type="evidence" value="ECO:0007669"/>
    <property type="project" value="InterPro"/>
</dbReference>
<dbReference type="GO" id="GO:0004571">
    <property type="term" value="F:mannosyl-oligosaccharide 1,2-alpha-mannosidase activity"/>
    <property type="evidence" value="ECO:0007669"/>
    <property type="project" value="UniProtKB-EC"/>
</dbReference>
<reference evidence="14 15" key="1">
    <citation type="journal article" date="2011" name="J. Gen. Appl. Microbiol.">
        <title>Draft genome sequencing of the enigmatic yeast Saitoella complicata.</title>
        <authorList>
            <person name="Nishida H."/>
            <person name="Hamamoto M."/>
            <person name="Sugiyama J."/>
        </authorList>
    </citation>
    <scope>NUCLEOTIDE SEQUENCE [LARGE SCALE GENOMIC DNA]</scope>
    <source>
        <strain evidence="14 15">NRRL Y-17804</strain>
    </source>
</reference>
<evidence type="ECO:0000256" key="3">
    <source>
        <dbReference type="ARBA" id="ARBA00007658"/>
    </source>
</evidence>
<evidence type="ECO:0000256" key="5">
    <source>
        <dbReference type="ARBA" id="ARBA00022801"/>
    </source>
</evidence>
<dbReference type="STRING" id="698492.A0A0E9NBN2"/>
<feature type="active site" description="Proton donor" evidence="10">
    <location>
        <position position="470"/>
    </location>
</feature>
<dbReference type="InterPro" id="IPR001382">
    <property type="entry name" value="Glyco_hydro_47"/>
</dbReference>
<dbReference type="Gene3D" id="1.50.10.10">
    <property type="match status" value="1"/>
</dbReference>
<evidence type="ECO:0000256" key="8">
    <source>
        <dbReference type="ARBA" id="ARBA00047669"/>
    </source>
</evidence>
<evidence type="ECO:0000256" key="10">
    <source>
        <dbReference type="PIRSR" id="PIRSR601382-1"/>
    </source>
</evidence>
<dbReference type="Proteomes" id="UP000033140">
    <property type="component" value="Unassembled WGS sequence"/>
</dbReference>
<evidence type="ECO:0000256" key="1">
    <source>
        <dbReference type="ARBA" id="ARBA00001913"/>
    </source>
</evidence>
<dbReference type="InterPro" id="IPR036026">
    <property type="entry name" value="Seven-hairpin_glycosidases"/>
</dbReference>
<dbReference type="PRINTS" id="PR00747">
    <property type="entry name" value="GLYHDRLASE47"/>
</dbReference>
<dbReference type="GO" id="GO:0005509">
    <property type="term" value="F:calcium ion binding"/>
    <property type="evidence" value="ECO:0007669"/>
    <property type="project" value="InterPro"/>
</dbReference>
<evidence type="ECO:0000256" key="7">
    <source>
        <dbReference type="ARBA" id="ARBA00023157"/>
    </source>
</evidence>
<evidence type="ECO:0000256" key="13">
    <source>
        <dbReference type="RuleBase" id="RU361193"/>
    </source>
</evidence>
<protein>
    <recommendedName>
        <fullName evidence="13">alpha-1,2-Mannosidase</fullName>
        <ecNumber evidence="13">3.2.1.-</ecNumber>
    </recommendedName>
</protein>
<keyword evidence="15" id="KW-1185">Reference proteome</keyword>
<dbReference type="GO" id="GO:0005783">
    <property type="term" value="C:endoplasmic reticulum"/>
    <property type="evidence" value="ECO:0007669"/>
    <property type="project" value="TreeGrafter"/>
</dbReference>
<evidence type="ECO:0000256" key="4">
    <source>
        <dbReference type="ARBA" id="ARBA00022723"/>
    </source>
</evidence>
<organism evidence="14 15">
    <name type="scientific">Saitoella complicata (strain BCRC 22490 / CBS 7301 / JCM 7358 / NBRC 10748 / NRRL Y-17804)</name>
    <dbReference type="NCBI Taxonomy" id="698492"/>
    <lineage>
        <taxon>Eukaryota</taxon>
        <taxon>Fungi</taxon>
        <taxon>Dikarya</taxon>
        <taxon>Ascomycota</taxon>
        <taxon>Taphrinomycotina</taxon>
        <taxon>Taphrinomycotina incertae sedis</taxon>
        <taxon>Saitoella</taxon>
    </lineage>
</organism>
<gene>
    <name evidence="14" type="ORF">G7K_1318-t1</name>
</gene>
<evidence type="ECO:0000256" key="2">
    <source>
        <dbReference type="ARBA" id="ARBA00004922"/>
    </source>
</evidence>
<comment type="similarity">
    <text evidence="3 13">Belongs to the glycosyl hydrolase 47 family.</text>
</comment>
<keyword evidence="7 12" id="KW-1015">Disulfide bond</keyword>
<dbReference type="EMBL" id="BACD03000007">
    <property type="protein sequence ID" value="GAO47106.1"/>
    <property type="molecule type" value="Genomic_DNA"/>
</dbReference>
<keyword evidence="6 11" id="KW-0106">Calcium</keyword>
<dbReference type="GO" id="GO:0016020">
    <property type="term" value="C:membrane"/>
    <property type="evidence" value="ECO:0007669"/>
    <property type="project" value="InterPro"/>
</dbReference>
<dbReference type="OMA" id="AAFKHSW"/>
<proteinExistence type="inferred from homology"/>
<evidence type="ECO:0000256" key="11">
    <source>
        <dbReference type="PIRSR" id="PIRSR601382-2"/>
    </source>
</evidence>
<comment type="cofactor">
    <cofactor evidence="1 11">
        <name>Ca(2+)</name>
        <dbReference type="ChEBI" id="CHEBI:29108"/>
    </cofactor>
</comment>
<keyword evidence="4 11" id="KW-0479">Metal-binding</keyword>
<dbReference type="GO" id="GO:0036503">
    <property type="term" value="P:ERAD pathway"/>
    <property type="evidence" value="ECO:0007669"/>
    <property type="project" value="UniProtKB-ARBA"/>
</dbReference>
<reference evidence="14 15" key="3">
    <citation type="journal article" date="2015" name="Genome Announc.">
        <title>Draft Genome Sequence of the Archiascomycetous Yeast Saitoella complicata.</title>
        <authorList>
            <person name="Yamauchi K."/>
            <person name="Kondo S."/>
            <person name="Hamamoto M."/>
            <person name="Takahashi Y."/>
            <person name="Ogura Y."/>
            <person name="Hayashi T."/>
            <person name="Nishida H."/>
        </authorList>
    </citation>
    <scope>NUCLEOTIDE SEQUENCE [LARGE SCALE GENOMIC DNA]</scope>
    <source>
        <strain evidence="14 15">NRRL Y-17804</strain>
    </source>
</reference>
<accession>A0A0E9NBN2</accession>
<dbReference type="InterPro" id="IPR050749">
    <property type="entry name" value="Glycosyl_Hydrolase_47"/>
</dbReference>
<name>A0A0E9NBN2_SAICN</name>
<evidence type="ECO:0000256" key="6">
    <source>
        <dbReference type="ARBA" id="ARBA00022837"/>
    </source>
</evidence>
<feature type="active site" description="Proton donor" evidence="10">
    <location>
        <position position="212"/>
    </location>
</feature>
<dbReference type="PANTHER" id="PTHR11742:SF55">
    <property type="entry name" value="ENDOPLASMIC RETICULUM MANNOSYL-OLIGOSACCHARIDE 1,2-ALPHA-MANNOSIDASE"/>
    <property type="match status" value="1"/>
</dbReference>
<comment type="catalytic activity">
    <reaction evidence="8">
        <text>N(4)-(alpha-D-Man-(1-&gt;2)-alpha-D-Man-(1-&gt;2)-alpha-D-Man-(1-&gt;3)-[alpha-D-Man-(1-&gt;3)-[alpha-D-Man-(1-&gt;2)-alpha-D-Man-(1-&gt;6)]-alpha-D-Man-(1-&gt;6)]-beta-D-Man-(1-&gt;4)-beta-D-GlcNAc-(1-&gt;4)-beta-D-GlcNAc)-L-asparaginyl-[protein] (N-glucan mannose isomer 8A1,2,3B1,3) + 3 H2O = N(4)-(alpha-D-Man-(1-&gt;3)-[alpha-D-Man-(1-&gt;3)-[alpha-D-Man-(1-&gt;6)]-alpha-D-Man-(1-&gt;6)]-beta-D-Man-(1-&gt;4)-beta-D-GlcNAc-(1-&gt;4)-beta-D-GlcNAc)-L-asparaginyl-[protein] (N-glucan mannose isomer 5A1,2) + 3 beta-D-mannose</text>
        <dbReference type="Rhea" id="RHEA:56028"/>
        <dbReference type="Rhea" id="RHEA-COMP:14358"/>
        <dbReference type="Rhea" id="RHEA-COMP:14367"/>
        <dbReference type="ChEBI" id="CHEBI:15377"/>
        <dbReference type="ChEBI" id="CHEBI:28563"/>
        <dbReference type="ChEBI" id="CHEBI:59087"/>
        <dbReference type="ChEBI" id="CHEBI:60628"/>
        <dbReference type="EC" id="3.2.1.113"/>
    </reaction>
</comment>
<dbReference type="Pfam" id="PF01532">
    <property type="entry name" value="Glyco_hydro_47"/>
    <property type="match status" value="1"/>
</dbReference>
<feature type="disulfide bond" evidence="12">
    <location>
        <begin position="414"/>
        <end position="456"/>
    </location>
</feature>
<dbReference type="AlphaFoldDB" id="A0A0E9NBN2"/>
<dbReference type="SUPFAM" id="SSF48225">
    <property type="entry name" value="Seven-hairpin glycosidases"/>
    <property type="match status" value="1"/>
</dbReference>
<comment type="catalytic activity">
    <reaction evidence="9">
        <text>N(4)-(alpha-D-Man-(1-&gt;2)-alpha-D-Man-(1-&gt;2)-alpha-D-Man-(1-&gt;3)-[alpha-D-Man-(1-&gt;2)-alpha-D-Man-(1-&gt;3)-[alpha-D-Man-(1-&gt;2)-alpha-D-Man-(1-&gt;6)]-alpha-D-Man-(1-&gt;6)]-beta-D-Man-(1-&gt;4)-beta-D-GlcNAc-(1-&gt;4)-beta-D-GlcNAc)-L-asparaginyl-[protein] (N-glucan mannose isomer 9A1,2,3B1,2,3) + 4 H2O = N(4)-(alpha-D-Man-(1-&gt;3)-[alpha-D-Man-(1-&gt;3)-[alpha-D-Man-(1-&gt;6)]-alpha-D-Man-(1-&gt;6)]-beta-D-Man-(1-&gt;4)-beta-D-GlcNAc-(1-&gt;4)-beta-D-GlcNAc)-L-asparaginyl-[protein] (N-glucan mannose isomer 5A1,2) + 4 beta-D-mannose</text>
        <dbReference type="Rhea" id="RHEA:56008"/>
        <dbReference type="Rhea" id="RHEA-COMP:14356"/>
        <dbReference type="Rhea" id="RHEA-COMP:14367"/>
        <dbReference type="ChEBI" id="CHEBI:15377"/>
        <dbReference type="ChEBI" id="CHEBI:28563"/>
        <dbReference type="ChEBI" id="CHEBI:59087"/>
        <dbReference type="ChEBI" id="CHEBI:139493"/>
        <dbReference type="EC" id="3.2.1.113"/>
    </reaction>
</comment>
<dbReference type="PANTHER" id="PTHR11742">
    <property type="entry name" value="MANNOSYL-OLIGOSACCHARIDE ALPHA-1,2-MANNOSIDASE-RELATED"/>
    <property type="match status" value="1"/>
</dbReference>
<evidence type="ECO:0000313" key="15">
    <source>
        <dbReference type="Proteomes" id="UP000033140"/>
    </source>
</evidence>
<keyword evidence="5 13" id="KW-0378">Hydrolase</keyword>
<feature type="active site" evidence="10">
    <location>
        <position position="499"/>
    </location>
</feature>
<comment type="pathway">
    <text evidence="2">Protein modification; protein glycosylation.</text>
</comment>
<evidence type="ECO:0000256" key="9">
    <source>
        <dbReference type="ARBA" id="ARBA00048605"/>
    </source>
</evidence>
<evidence type="ECO:0000256" key="12">
    <source>
        <dbReference type="PIRSR" id="PIRSR601382-3"/>
    </source>
</evidence>
<dbReference type="InterPro" id="IPR012341">
    <property type="entry name" value="6hp_glycosidase-like_sf"/>
</dbReference>
<evidence type="ECO:0000313" key="14">
    <source>
        <dbReference type="EMBL" id="GAO47106.1"/>
    </source>
</evidence>
<dbReference type="EC" id="3.2.1.-" evidence="13"/>
<sequence>MSFNIPRNVPTFDNLSSRKYEDWSYRQRQKKRQLSEPFSEYVYKDKLIKKPFWATKKFWVAILVLFGLSVWYRRTMVVNEPEMKLDELLGFDSDILQAPGLDGALTHPTDSAHAEDVLAANGEVDWKSRRSAVKETFLHSWSGYRAHAWGMDEYSPISRRGRNMIPNGLGWQIVDALDTAMLMDLGEVVGESRDWIKANLTWEQDAEVNVFETTIRMLGGLLSAHFLSAGSGETVYLEKAIDLGDRLLGAYESQSGIPYASVNLKTGKGVVSHADGGASSTAEVATLQLEMKYLSHLTGNEKYWEASQKVIQRIAANNAQDGLVPIFIHPETGNFRGKEIRLGSRGDSYYEYLLKMYLQTGKKEEVYRRMYDEAVDGVVGHLVEKSYPGKLTYIAELPSGIGGPTSPKMDHLVCFMGGNLALGATNGLTLEEARKLGWTIKQQRDFDLAEELTRTCWEMYDRMPSGLAPEIAYFNTGAEGGTEDLNIHVRDRHNLMRPETVESLFIMYRITGDEKYRAWGWKIFESFNKHSIVRDPETGEITGYTSLENVIDGPPFVQRDNMESFWLAETLKYFYLLFGGAEGGDGMPLTKVVFNTEAHPLPVLPEVDVQKFGTWTM</sequence>
<feature type="binding site" evidence="11">
    <location>
        <position position="596"/>
    </location>
    <ligand>
        <name>Ca(2+)</name>
        <dbReference type="ChEBI" id="CHEBI:29108"/>
    </ligand>
</feature>